<organism evidence="5 6">
    <name type="scientific">Falsigemmobacter faecalis</name>
    <dbReference type="NCBI Taxonomy" id="2488730"/>
    <lineage>
        <taxon>Bacteria</taxon>
        <taxon>Pseudomonadati</taxon>
        <taxon>Pseudomonadota</taxon>
        <taxon>Alphaproteobacteria</taxon>
        <taxon>Rhodobacterales</taxon>
        <taxon>Paracoccaceae</taxon>
        <taxon>Falsigemmobacter</taxon>
    </lineage>
</organism>
<dbReference type="EMBL" id="RRAZ01000001">
    <property type="protein sequence ID" value="RRH78537.1"/>
    <property type="molecule type" value="Genomic_DNA"/>
</dbReference>
<dbReference type="PANTHER" id="PTHR30413">
    <property type="entry name" value="INNER MEMBRANE TRANSPORT PERMEASE"/>
    <property type="match status" value="1"/>
</dbReference>
<feature type="transmembrane region" description="Helical" evidence="4">
    <location>
        <begin position="242"/>
        <end position="262"/>
    </location>
</feature>
<dbReference type="RefSeq" id="WP_124963114.1">
    <property type="nucleotide sequence ID" value="NZ_RRAZ01000001.1"/>
</dbReference>
<evidence type="ECO:0000256" key="2">
    <source>
        <dbReference type="ARBA" id="ARBA00007783"/>
    </source>
</evidence>
<dbReference type="AlphaFoldDB" id="A0A3P3DWB5"/>
<name>A0A3P3DWB5_9RHOB</name>
<dbReference type="GO" id="GO:0005886">
    <property type="term" value="C:plasma membrane"/>
    <property type="evidence" value="ECO:0007669"/>
    <property type="project" value="UniProtKB-SubCell"/>
</dbReference>
<dbReference type="GO" id="GO:0015920">
    <property type="term" value="P:lipopolysaccharide transport"/>
    <property type="evidence" value="ECO:0007669"/>
    <property type="project" value="TreeGrafter"/>
</dbReference>
<evidence type="ECO:0000256" key="3">
    <source>
        <dbReference type="ARBA" id="ARBA00022448"/>
    </source>
</evidence>
<keyword evidence="4" id="KW-1133">Transmembrane helix</keyword>
<keyword evidence="3" id="KW-0813">Transport</keyword>
<evidence type="ECO:0000256" key="4">
    <source>
        <dbReference type="SAM" id="Phobius"/>
    </source>
</evidence>
<comment type="caution">
    <text evidence="5">The sequence shown here is derived from an EMBL/GenBank/DDBJ whole genome shotgun (WGS) entry which is preliminary data.</text>
</comment>
<protein>
    <submittedName>
        <fullName evidence="5">ABC transporter permease</fullName>
    </submittedName>
</protein>
<dbReference type="PANTHER" id="PTHR30413:SF8">
    <property type="entry name" value="TRANSPORT PERMEASE PROTEIN"/>
    <property type="match status" value="1"/>
</dbReference>
<keyword evidence="4" id="KW-0472">Membrane</keyword>
<dbReference type="Proteomes" id="UP000282125">
    <property type="component" value="Unassembled WGS sequence"/>
</dbReference>
<comment type="similarity">
    <text evidence="2">Belongs to the ABC-2 integral membrane protein family.</text>
</comment>
<proteinExistence type="inferred from homology"/>
<gene>
    <name evidence="5" type="ORF">EG244_00870</name>
</gene>
<dbReference type="OrthoDB" id="7835223at2"/>
<reference evidence="5 6" key="1">
    <citation type="submission" date="2018-11" db="EMBL/GenBank/DDBJ databases">
        <title>Gemmobacter sp. nov., YIM 102744-1 draft genome.</title>
        <authorList>
            <person name="Li G."/>
            <person name="Jiang Y."/>
        </authorList>
    </citation>
    <scope>NUCLEOTIDE SEQUENCE [LARGE SCALE GENOMIC DNA]</scope>
    <source>
        <strain evidence="5 6">YIM 102744-1</strain>
    </source>
</reference>
<comment type="subcellular location">
    <subcellularLocation>
        <location evidence="1">Cell inner membrane</location>
        <topology evidence="1">Multi-pass membrane protein</topology>
    </subcellularLocation>
</comment>
<feature type="transmembrane region" description="Helical" evidence="4">
    <location>
        <begin position="154"/>
        <end position="175"/>
    </location>
</feature>
<feature type="transmembrane region" description="Helical" evidence="4">
    <location>
        <begin position="115"/>
        <end position="142"/>
    </location>
</feature>
<feature type="transmembrane region" description="Helical" evidence="4">
    <location>
        <begin position="74"/>
        <end position="95"/>
    </location>
</feature>
<evidence type="ECO:0000313" key="6">
    <source>
        <dbReference type="Proteomes" id="UP000282125"/>
    </source>
</evidence>
<sequence>MFKAADGTKTGRLGGAFSLLERIYHATVRNVRKSHGNAMVGLLLNIFQTVLMVGVFYIMFELLNMRRLAIRGDFLLYVMSGVFMFLTHTKAVGAVSGAEGPTSPMMKHAPMNTVISITSAALSSLYLQLLSAAIVLGGYHAAVQPITIHNPAKTLGIFLLAWGSGAAIGMVLLAAKPWWPSGIMMISTIYQRVNMIASGKMFVANMLPGSMIALFDWNPLFHCIDQARGAMFLNYDPRYTNLSYPVIVTLCCLMLGLMLEFYTRRHASLSWGAGK</sequence>
<keyword evidence="6" id="KW-1185">Reference proteome</keyword>
<feature type="transmembrane region" description="Helical" evidence="4">
    <location>
        <begin position="38"/>
        <end position="62"/>
    </location>
</feature>
<evidence type="ECO:0000313" key="5">
    <source>
        <dbReference type="EMBL" id="RRH78537.1"/>
    </source>
</evidence>
<accession>A0A3P3DWB5</accession>
<evidence type="ECO:0000256" key="1">
    <source>
        <dbReference type="ARBA" id="ARBA00004429"/>
    </source>
</evidence>
<keyword evidence="4" id="KW-0812">Transmembrane</keyword>